<dbReference type="GO" id="GO:0004222">
    <property type="term" value="F:metalloendopeptidase activity"/>
    <property type="evidence" value="ECO:0007669"/>
    <property type="project" value="InterPro"/>
</dbReference>
<keyword evidence="7" id="KW-0698">rRNA processing</keyword>
<proteinExistence type="inferred from homology"/>
<evidence type="ECO:0000256" key="1">
    <source>
        <dbReference type="ARBA" id="ARBA00010875"/>
    </source>
</evidence>
<keyword evidence="7" id="KW-0963">Cytoplasm</keyword>
<evidence type="ECO:0000256" key="6">
    <source>
        <dbReference type="ARBA" id="ARBA00022833"/>
    </source>
</evidence>
<comment type="similarity">
    <text evidence="1 7">Belongs to the endoribonuclease YbeY family.</text>
</comment>
<dbReference type="RefSeq" id="WP_163764612.1">
    <property type="nucleotide sequence ID" value="NZ_JAAGYR010000013.1"/>
</dbReference>
<dbReference type="EC" id="3.1.-.-" evidence="7"/>
<dbReference type="PANTHER" id="PTHR46986:SF1">
    <property type="entry name" value="ENDORIBONUCLEASE YBEY, CHLOROPLASTIC"/>
    <property type="match status" value="1"/>
</dbReference>
<keyword evidence="4 7" id="KW-0255">Endonuclease</keyword>
<comment type="cofactor">
    <cofactor evidence="7">
        <name>Zn(2+)</name>
        <dbReference type="ChEBI" id="CHEBI:29105"/>
    </cofactor>
    <text evidence="7">Binds 1 zinc ion.</text>
</comment>
<dbReference type="Proteomes" id="UP000477651">
    <property type="component" value="Unassembled WGS sequence"/>
</dbReference>
<evidence type="ECO:0000313" key="9">
    <source>
        <dbReference type="Proteomes" id="UP000477651"/>
    </source>
</evidence>
<dbReference type="EMBL" id="JAAGYR010000013">
    <property type="protein sequence ID" value="NEN76111.1"/>
    <property type="molecule type" value="Genomic_DNA"/>
</dbReference>
<dbReference type="GO" id="GO:0008270">
    <property type="term" value="F:zinc ion binding"/>
    <property type="evidence" value="ECO:0007669"/>
    <property type="project" value="UniProtKB-UniRule"/>
</dbReference>
<accession>A0A6L9Y6U9</accession>
<comment type="caution">
    <text evidence="8">The sequence shown here is derived from an EMBL/GenBank/DDBJ whole genome shotgun (WGS) entry which is preliminary data.</text>
</comment>
<feature type="binding site" evidence="7">
    <location>
        <position position="117"/>
    </location>
    <ligand>
        <name>Zn(2+)</name>
        <dbReference type="ChEBI" id="CHEBI:29105"/>
        <note>catalytic</note>
    </ligand>
</feature>
<feature type="binding site" evidence="7">
    <location>
        <position position="113"/>
    </location>
    <ligand>
        <name>Zn(2+)</name>
        <dbReference type="ChEBI" id="CHEBI:29105"/>
        <note>catalytic</note>
    </ligand>
</feature>
<dbReference type="GO" id="GO:0005737">
    <property type="term" value="C:cytoplasm"/>
    <property type="evidence" value="ECO:0007669"/>
    <property type="project" value="UniProtKB-SubCell"/>
</dbReference>
<dbReference type="InterPro" id="IPR023091">
    <property type="entry name" value="MetalPrtase_cat_dom_sf_prd"/>
</dbReference>
<dbReference type="GO" id="GO:0006364">
    <property type="term" value="P:rRNA processing"/>
    <property type="evidence" value="ECO:0007669"/>
    <property type="project" value="UniProtKB-UniRule"/>
</dbReference>
<evidence type="ECO:0000313" key="8">
    <source>
        <dbReference type="EMBL" id="NEN76111.1"/>
    </source>
</evidence>
<dbReference type="AlphaFoldDB" id="A0A6L9Y6U9"/>
<reference evidence="8 9" key="1">
    <citation type="submission" date="2020-02" db="EMBL/GenBank/DDBJ databases">
        <title>Pelistega sp. NLN82 were isolated from wild rodents of the Hainan Island.</title>
        <authorList>
            <person name="Niu N."/>
            <person name="Zhou J."/>
        </authorList>
    </citation>
    <scope>NUCLEOTIDE SEQUENCE [LARGE SCALE GENOMIC DNA]</scope>
    <source>
        <strain evidence="8 9">NLN82</strain>
    </source>
</reference>
<dbReference type="PANTHER" id="PTHR46986">
    <property type="entry name" value="ENDORIBONUCLEASE YBEY, CHLOROPLASTIC"/>
    <property type="match status" value="1"/>
</dbReference>
<dbReference type="SUPFAM" id="SSF55486">
    <property type="entry name" value="Metalloproteases ('zincins'), catalytic domain"/>
    <property type="match status" value="1"/>
</dbReference>
<dbReference type="Gene3D" id="3.40.390.30">
    <property type="entry name" value="Metalloproteases ('zincins'), catalytic domain"/>
    <property type="match status" value="1"/>
</dbReference>
<keyword evidence="5 7" id="KW-0378">Hydrolase</keyword>
<dbReference type="NCBIfam" id="TIGR00043">
    <property type="entry name" value="rRNA maturation RNase YbeY"/>
    <property type="match status" value="1"/>
</dbReference>
<protein>
    <recommendedName>
        <fullName evidence="7">Endoribonuclease YbeY</fullName>
        <ecNumber evidence="7">3.1.-.-</ecNumber>
    </recommendedName>
</protein>
<gene>
    <name evidence="7 8" type="primary">ybeY</name>
    <name evidence="8" type="ORF">F9B74_07220</name>
</gene>
<evidence type="ECO:0000256" key="3">
    <source>
        <dbReference type="ARBA" id="ARBA00022723"/>
    </source>
</evidence>
<dbReference type="PROSITE" id="PS01306">
    <property type="entry name" value="UPF0054"/>
    <property type="match status" value="1"/>
</dbReference>
<feature type="binding site" evidence="7">
    <location>
        <position position="123"/>
    </location>
    <ligand>
        <name>Zn(2+)</name>
        <dbReference type="ChEBI" id="CHEBI:29105"/>
        <note>catalytic</note>
    </ligand>
</feature>
<evidence type="ECO:0000256" key="4">
    <source>
        <dbReference type="ARBA" id="ARBA00022759"/>
    </source>
</evidence>
<comment type="subcellular location">
    <subcellularLocation>
        <location evidence="7">Cytoplasm</location>
    </subcellularLocation>
</comment>
<name>A0A6L9Y6U9_9BURK</name>
<keyword evidence="6 7" id="KW-0862">Zinc</keyword>
<dbReference type="HAMAP" id="MF_00009">
    <property type="entry name" value="Endoribonucl_YbeY"/>
    <property type="match status" value="1"/>
</dbReference>
<keyword evidence="9" id="KW-1185">Reference proteome</keyword>
<dbReference type="InterPro" id="IPR020549">
    <property type="entry name" value="YbeY_CS"/>
</dbReference>
<evidence type="ECO:0000256" key="2">
    <source>
        <dbReference type="ARBA" id="ARBA00022722"/>
    </source>
</evidence>
<organism evidence="8 9">
    <name type="scientific">Pelistega ratti</name>
    <dbReference type="NCBI Taxonomy" id="2652177"/>
    <lineage>
        <taxon>Bacteria</taxon>
        <taxon>Pseudomonadati</taxon>
        <taxon>Pseudomonadota</taxon>
        <taxon>Betaproteobacteria</taxon>
        <taxon>Burkholderiales</taxon>
        <taxon>Alcaligenaceae</taxon>
        <taxon>Pelistega</taxon>
    </lineage>
</organism>
<dbReference type="Pfam" id="PF02130">
    <property type="entry name" value="YbeY"/>
    <property type="match status" value="1"/>
</dbReference>
<evidence type="ECO:0000256" key="5">
    <source>
        <dbReference type="ARBA" id="ARBA00022801"/>
    </source>
</evidence>
<keyword evidence="7" id="KW-0690">Ribosome biogenesis</keyword>
<evidence type="ECO:0000256" key="7">
    <source>
        <dbReference type="HAMAP-Rule" id="MF_00009"/>
    </source>
</evidence>
<dbReference type="GO" id="GO:0004521">
    <property type="term" value="F:RNA endonuclease activity"/>
    <property type="evidence" value="ECO:0007669"/>
    <property type="project" value="UniProtKB-UniRule"/>
</dbReference>
<keyword evidence="3 7" id="KW-0479">Metal-binding</keyword>
<comment type="function">
    <text evidence="7">Single strand-specific metallo-endoribonuclease involved in late-stage 70S ribosome quality control and in maturation of the 3' terminus of the 16S rRNA.</text>
</comment>
<sequence length="157" mass="18292">MLQFSVQYTIEIPELTRQQLRSWAYRAVKKAHQHINFDFAELTLRFVEKEEAIALNKAYRSKDYPPNVLTFEYGVDELGTIRGDIVICLPILQEEAKQQHKTLKQHTAHLLIHGVLHALGYDHMTEEEAEEMEALEIEILKEAGFPNPYEENHSFLT</sequence>
<dbReference type="InterPro" id="IPR002036">
    <property type="entry name" value="YbeY"/>
</dbReference>
<keyword evidence="2 7" id="KW-0540">Nuclease</keyword>